<dbReference type="GO" id="GO:0006508">
    <property type="term" value="P:proteolysis"/>
    <property type="evidence" value="ECO:0007669"/>
    <property type="project" value="UniProtKB-KW"/>
</dbReference>
<dbReference type="NCBIfam" id="TIGR02281">
    <property type="entry name" value="clan_AA_DTGA"/>
    <property type="match status" value="1"/>
</dbReference>
<dbReference type="CDD" id="cd05483">
    <property type="entry name" value="retropepsin_like_bacteria"/>
    <property type="match status" value="1"/>
</dbReference>
<dbReference type="Proteomes" id="UP000182661">
    <property type="component" value="Unassembled WGS sequence"/>
</dbReference>
<reference evidence="2 3" key="1">
    <citation type="submission" date="2016-02" db="EMBL/GenBank/DDBJ databases">
        <title>Genome sequencing of a beta-galactosidase producing bacteria Rhizobium sp. 59.</title>
        <authorList>
            <person name="Wang D."/>
            <person name="Kot W."/>
            <person name="Qin Y."/>
            <person name="Hansen L."/>
            <person name="Naqvi K."/>
            <person name="Rensing C."/>
        </authorList>
    </citation>
    <scope>NUCLEOTIDE SEQUENCE [LARGE SCALE GENOMIC DNA]</scope>
    <source>
        <strain evidence="2 3">59</strain>
    </source>
</reference>
<evidence type="ECO:0000313" key="2">
    <source>
        <dbReference type="EMBL" id="OJF93468.1"/>
    </source>
</evidence>
<keyword evidence="2" id="KW-0645">Protease</keyword>
<dbReference type="RefSeq" id="WP_071834605.1">
    <property type="nucleotide sequence ID" value="NZ_LSRP01000107.1"/>
</dbReference>
<feature type="transmembrane region" description="Helical" evidence="1">
    <location>
        <begin position="66"/>
        <end position="82"/>
    </location>
</feature>
<protein>
    <submittedName>
        <fullName evidence="2">Aspartic protease</fullName>
    </submittedName>
</protein>
<dbReference type="SUPFAM" id="SSF50630">
    <property type="entry name" value="Acid proteases"/>
    <property type="match status" value="1"/>
</dbReference>
<dbReference type="Pfam" id="PF13975">
    <property type="entry name" value="gag-asp_proteas"/>
    <property type="match status" value="1"/>
</dbReference>
<dbReference type="InterPro" id="IPR011969">
    <property type="entry name" value="Clan_AA_Asp_peptidase_C"/>
</dbReference>
<proteinExistence type="predicted"/>
<dbReference type="InterPro" id="IPR021109">
    <property type="entry name" value="Peptidase_aspartic_dom_sf"/>
</dbReference>
<accession>A0A657LQK5</accession>
<dbReference type="GO" id="GO:0004190">
    <property type="term" value="F:aspartic-type endopeptidase activity"/>
    <property type="evidence" value="ECO:0007669"/>
    <property type="project" value="InterPro"/>
</dbReference>
<evidence type="ECO:0000256" key="1">
    <source>
        <dbReference type="SAM" id="Phobius"/>
    </source>
</evidence>
<keyword evidence="2" id="KW-0378">Hydrolase</keyword>
<name>A0A657LQK5_9HYPH</name>
<dbReference type="Gene3D" id="2.40.70.10">
    <property type="entry name" value="Acid Proteases"/>
    <property type="match status" value="1"/>
</dbReference>
<dbReference type="InterPro" id="IPR034122">
    <property type="entry name" value="Retropepsin-like_bacterial"/>
</dbReference>
<dbReference type="EMBL" id="LSRP01000107">
    <property type="protein sequence ID" value="OJF93468.1"/>
    <property type="molecule type" value="Genomic_DNA"/>
</dbReference>
<dbReference type="AlphaFoldDB" id="A0A657LQK5"/>
<gene>
    <name evidence="2" type="ORF">AX760_05600</name>
</gene>
<organism evidence="2 3">
    <name type="scientific">Pararhizobium antarcticum</name>
    <dbReference type="NCBI Taxonomy" id="1798805"/>
    <lineage>
        <taxon>Bacteria</taxon>
        <taxon>Pseudomonadati</taxon>
        <taxon>Pseudomonadota</taxon>
        <taxon>Alphaproteobacteria</taxon>
        <taxon>Hyphomicrobiales</taxon>
        <taxon>Rhizobiaceae</taxon>
        <taxon>Rhizobium/Agrobacterium group</taxon>
        <taxon>Pararhizobium</taxon>
    </lineage>
</organism>
<dbReference type="InterPro" id="IPR001969">
    <property type="entry name" value="Aspartic_peptidase_AS"/>
</dbReference>
<keyword evidence="1" id="KW-0472">Membrane</keyword>
<sequence length="233" mass="24901">MNRLTILLGILAVGLVFLILNHDSGRTFGIDNDDFGSLVMLGAIATMLSAGLLQSRRHFAESVRQFGIWALIALVLVAGYLYRNDMQAFGSRLAAGLIPGRAAVFTDSEGLQEVVLHKMLNGHFETSVAVNGASVSMLVDTGASTVALTYEDAETLGLDPANLAYTARVTTANGMAQAAPVTLSEVAIGPIVRNNVRATVAEQGRLDQSLLGMSFLSTLDFLQMQTDELRLRD</sequence>
<keyword evidence="3" id="KW-1185">Reference proteome</keyword>
<keyword evidence="1" id="KW-1133">Transmembrane helix</keyword>
<dbReference type="PROSITE" id="PS00141">
    <property type="entry name" value="ASP_PROTEASE"/>
    <property type="match status" value="1"/>
</dbReference>
<comment type="caution">
    <text evidence="2">The sequence shown here is derived from an EMBL/GenBank/DDBJ whole genome shotgun (WGS) entry which is preliminary data.</text>
</comment>
<dbReference type="OrthoDB" id="7595324at2"/>
<evidence type="ECO:0000313" key="3">
    <source>
        <dbReference type="Proteomes" id="UP000182661"/>
    </source>
</evidence>
<keyword evidence="1" id="KW-0812">Transmembrane</keyword>
<feature type="transmembrane region" description="Helical" evidence="1">
    <location>
        <begin position="35"/>
        <end position="54"/>
    </location>
</feature>